<evidence type="ECO:0008006" key="4">
    <source>
        <dbReference type="Google" id="ProtNLM"/>
    </source>
</evidence>
<sequence>MRYLTLLIILLVGSSCNWTASREKKTRELVNEEIQNIDWAEVDKYPLFEDCDETASKEEQKNCFAKVLISHFSGYFDETYISSIENTSDTIYIDLLMKETGQLELMDVINGEILEDNLPQFKEQLAKSLDSLPMVKPALKRGIPVKAKFRIPIVLSPQ</sequence>
<dbReference type="KEGG" id="emar:D1013_03075"/>
<dbReference type="RefSeq" id="WP_121847486.1">
    <property type="nucleotide sequence ID" value="NZ_CP032050.1"/>
</dbReference>
<evidence type="ECO:0000313" key="2">
    <source>
        <dbReference type="EMBL" id="AYN66434.1"/>
    </source>
</evidence>
<keyword evidence="3" id="KW-1185">Reference proteome</keyword>
<dbReference type="OrthoDB" id="1191002at2"/>
<feature type="chain" id="PRO_5018315498" description="TonB C-terminal domain-containing protein" evidence="1">
    <location>
        <begin position="21"/>
        <end position="158"/>
    </location>
</feature>
<dbReference type="EMBL" id="CP032050">
    <property type="protein sequence ID" value="AYN66434.1"/>
    <property type="molecule type" value="Genomic_DNA"/>
</dbReference>
<reference evidence="2 3" key="1">
    <citation type="submission" date="2018-08" db="EMBL/GenBank/DDBJ databases">
        <title>The reduced genetic potential of extracellular carbohydrate catabolism in Euzebyella marina RN62, a Flavobacteriia bacterium isolated from the hadal water.</title>
        <authorList>
            <person name="Xue C."/>
        </authorList>
    </citation>
    <scope>NUCLEOTIDE SEQUENCE [LARGE SCALE GENOMIC DNA]</scope>
    <source>
        <strain evidence="2 3">RN62</strain>
    </source>
</reference>
<feature type="signal peptide" evidence="1">
    <location>
        <begin position="1"/>
        <end position="20"/>
    </location>
</feature>
<gene>
    <name evidence="2" type="ORF">D1013_03075</name>
</gene>
<keyword evidence="1" id="KW-0732">Signal</keyword>
<evidence type="ECO:0000313" key="3">
    <source>
        <dbReference type="Proteomes" id="UP000276309"/>
    </source>
</evidence>
<proteinExistence type="predicted"/>
<dbReference type="AlphaFoldDB" id="A0A3G2L2F2"/>
<evidence type="ECO:0000256" key="1">
    <source>
        <dbReference type="SAM" id="SignalP"/>
    </source>
</evidence>
<dbReference type="PROSITE" id="PS51257">
    <property type="entry name" value="PROKAR_LIPOPROTEIN"/>
    <property type="match status" value="1"/>
</dbReference>
<dbReference type="Proteomes" id="UP000276309">
    <property type="component" value="Chromosome"/>
</dbReference>
<protein>
    <recommendedName>
        <fullName evidence="4">TonB C-terminal domain-containing protein</fullName>
    </recommendedName>
</protein>
<accession>A0A3G2L2F2</accession>
<name>A0A3G2L2F2_9FLAO</name>
<organism evidence="2 3">
    <name type="scientific">Euzebyella marina</name>
    <dbReference type="NCBI Taxonomy" id="1761453"/>
    <lineage>
        <taxon>Bacteria</taxon>
        <taxon>Pseudomonadati</taxon>
        <taxon>Bacteroidota</taxon>
        <taxon>Flavobacteriia</taxon>
        <taxon>Flavobacteriales</taxon>
        <taxon>Flavobacteriaceae</taxon>
        <taxon>Euzebyella</taxon>
    </lineage>
</organism>